<evidence type="ECO:0000256" key="3">
    <source>
        <dbReference type="ARBA" id="ARBA00022692"/>
    </source>
</evidence>
<dbReference type="Pfam" id="PF03772">
    <property type="entry name" value="Competence"/>
    <property type="match status" value="1"/>
</dbReference>
<gene>
    <name evidence="10" type="ORF">IQ35_01696</name>
</gene>
<name>A0A562KGV5_SPHWJ</name>
<dbReference type="InterPro" id="IPR025405">
    <property type="entry name" value="DUF4131"/>
</dbReference>
<evidence type="ECO:0000313" key="10">
    <source>
        <dbReference type="EMBL" id="TWH94453.1"/>
    </source>
</evidence>
<evidence type="ECO:0000256" key="6">
    <source>
        <dbReference type="SAM" id="MobiDB-lite"/>
    </source>
</evidence>
<feature type="transmembrane region" description="Helical" evidence="7">
    <location>
        <begin position="435"/>
        <end position="459"/>
    </location>
</feature>
<organism evidence="10 11">
    <name type="scientific">Sphingobium wenxiniae (strain DSM 21828 / CGMCC 1.7748 / JZ-1)</name>
    <dbReference type="NCBI Taxonomy" id="595605"/>
    <lineage>
        <taxon>Bacteria</taxon>
        <taxon>Pseudomonadati</taxon>
        <taxon>Pseudomonadota</taxon>
        <taxon>Alphaproteobacteria</taxon>
        <taxon>Sphingomonadales</taxon>
        <taxon>Sphingomonadaceae</taxon>
        <taxon>Sphingobium</taxon>
    </lineage>
</organism>
<evidence type="ECO:0000256" key="1">
    <source>
        <dbReference type="ARBA" id="ARBA00004651"/>
    </source>
</evidence>
<feature type="transmembrane region" description="Helical" evidence="7">
    <location>
        <begin position="519"/>
        <end position="537"/>
    </location>
</feature>
<evidence type="ECO:0000259" key="8">
    <source>
        <dbReference type="Pfam" id="PF03772"/>
    </source>
</evidence>
<feature type="transmembrane region" description="Helical" evidence="7">
    <location>
        <begin position="316"/>
        <end position="333"/>
    </location>
</feature>
<keyword evidence="4 7" id="KW-1133">Transmembrane helix</keyword>
<dbReference type="Pfam" id="PF13567">
    <property type="entry name" value="DUF4131"/>
    <property type="match status" value="1"/>
</dbReference>
<evidence type="ECO:0000313" key="11">
    <source>
        <dbReference type="Proteomes" id="UP000316624"/>
    </source>
</evidence>
<comment type="subcellular location">
    <subcellularLocation>
        <location evidence="1">Cell membrane</location>
        <topology evidence="1">Multi-pass membrane protein</topology>
    </subcellularLocation>
</comment>
<feature type="region of interest" description="Disordered" evidence="6">
    <location>
        <begin position="696"/>
        <end position="716"/>
    </location>
</feature>
<comment type="caution">
    <text evidence="10">The sequence shown here is derived from an EMBL/GenBank/DDBJ whole genome shotgun (WGS) entry which is preliminary data.</text>
</comment>
<dbReference type="Proteomes" id="UP000316624">
    <property type="component" value="Unassembled WGS sequence"/>
</dbReference>
<proteinExistence type="predicted"/>
<dbReference type="NCBIfam" id="TIGR00360">
    <property type="entry name" value="ComEC_N-term"/>
    <property type="match status" value="1"/>
</dbReference>
<feature type="transmembrane region" description="Helical" evidence="7">
    <location>
        <begin position="495"/>
        <end position="512"/>
    </location>
</feature>
<dbReference type="EMBL" id="VLKK01000005">
    <property type="protein sequence ID" value="TWH94453.1"/>
    <property type="molecule type" value="Genomic_DNA"/>
</dbReference>
<feature type="transmembrane region" description="Helical" evidence="7">
    <location>
        <begin position="254"/>
        <end position="276"/>
    </location>
</feature>
<protein>
    <submittedName>
        <fullName evidence="10">Competence protein ComEC</fullName>
    </submittedName>
</protein>
<feature type="transmembrane region" description="Helical" evidence="7">
    <location>
        <begin position="288"/>
        <end position="310"/>
    </location>
</feature>
<evidence type="ECO:0000256" key="7">
    <source>
        <dbReference type="SAM" id="Phobius"/>
    </source>
</evidence>
<evidence type="ECO:0000256" key="4">
    <source>
        <dbReference type="ARBA" id="ARBA00022989"/>
    </source>
</evidence>
<keyword evidence="2" id="KW-1003">Cell membrane</keyword>
<evidence type="ECO:0000256" key="5">
    <source>
        <dbReference type="ARBA" id="ARBA00023136"/>
    </source>
</evidence>
<keyword evidence="11" id="KW-1185">Reference proteome</keyword>
<dbReference type="GO" id="GO:0005886">
    <property type="term" value="C:plasma membrane"/>
    <property type="evidence" value="ECO:0007669"/>
    <property type="project" value="UniProtKB-SubCell"/>
</dbReference>
<feature type="transmembrane region" description="Helical" evidence="7">
    <location>
        <begin position="400"/>
        <end position="423"/>
    </location>
</feature>
<dbReference type="PANTHER" id="PTHR30619:SF1">
    <property type="entry name" value="RECOMBINATION PROTEIN 2"/>
    <property type="match status" value="1"/>
</dbReference>
<dbReference type="InterPro" id="IPR052159">
    <property type="entry name" value="Competence_DNA_uptake"/>
</dbReference>
<sequence>MKAWRQASGFSPEQWLEKEREQIPLWVPVGLGIGIAAWFVLPHRWSWLAFCCAALALACAAALLPTGGRGRRIAISAGILACLGCLLIWGKAVLVEEPQLQRATFVTVTGKVQSVNPVPAKHMVRLLLRPMDAPALPSLIRVNVRESDMSPAIGRDAIIRFRIRLMPPAPPTLPGGYDFAARAYFAGIGATGRALPPVAIIKPATADPGIRERLFSHILDRVEGPAGSIAAALATGDQGAIVEQDAEAMRRSGLAHLLSISGLHVTALVGAVIFLLMRAMALSRRAALDWPLMLIAAGGGALAGIGYTLLTGSEVPTIRSCIAALLVLGGLALGREAITLRLVATGALIVLCFWPEALTGPSFQMSFGAVVAIVALSEHPRFRAFAAARDENGWRKFGRAIAVLLLTGLAVELVLAPIAFYHFHKAGMLGAFANIVAIPLTTFVVMPFEAMALLLDLFGLGAPAWWITGKALELLLFIAHGVGGSPMAVALGPALPPWVFGVMVMGGLWCLLWRSVWRWLGLAPVGIGFIAILLNPSPDILVTSDGRHVAIRAEGTGMALLRDKAGDYVRSALAESAGYDGVLESLADLPQARCSADLCSVLLDKAGRSWRLLVTRSGMFIEKEAFRRDCQRADIVISDRRLPGWCKPKWLKVDRSMLAATGGLAINLDRMTVRTVHAPNDAHPWIPRRRMRTDQSIFQSGSAAAQRSPSPVASKP</sequence>
<dbReference type="PANTHER" id="PTHR30619">
    <property type="entry name" value="DNA INTERNALIZATION/COMPETENCE PROTEIN COMEC/REC2"/>
    <property type="match status" value="1"/>
</dbReference>
<feature type="transmembrane region" description="Helical" evidence="7">
    <location>
        <begin position="47"/>
        <end position="66"/>
    </location>
</feature>
<reference evidence="10 11" key="1">
    <citation type="journal article" date="2015" name="Stand. Genomic Sci.">
        <title>Genomic Encyclopedia of Bacterial and Archaeal Type Strains, Phase III: the genomes of soil and plant-associated and newly described type strains.</title>
        <authorList>
            <person name="Whitman W.B."/>
            <person name="Woyke T."/>
            <person name="Klenk H.P."/>
            <person name="Zhou Y."/>
            <person name="Lilburn T.G."/>
            <person name="Beck B.J."/>
            <person name="De Vos P."/>
            <person name="Vandamme P."/>
            <person name="Eisen J.A."/>
            <person name="Garrity G."/>
            <person name="Hugenholtz P."/>
            <person name="Kyrpides N.C."/>
        </authorList>
    </citation>
    <scope>NUCLEOTIDE SEQUENCE [LARGE SCALE GENOMIC DNA]</scope>
    <source>
        <strain evidence="10 11">CGMCC 1.7748</strain>
    </source>
</reference>
<keyword evidence="5 7" id="KW-0472">Membrane</keyword>
<feature type="transmembrane region" description="Helical" evidence="7">
    <location>
        <begin position="73"/>
        <end position="94"/>
    </location>
</feature>
<keyword evidence="3 7" id="KW-0812">Transmembrane</keyword>
<feature type="transmembrane region" description="Helical" evidence="7">
    <location>
        <begin position="363"/>
        <end position="379"/>
    </location>
</feature>
<dbReference type="InterPro" id="IPR004477">
    <property type="entry name" value="ComEC_N"/>
</dbReference>
<feature type="domain" description="DUF4131" evidence="9">
    <location>
        <begin position="45"/>
        <end position="194"/>
    </location>
</feature>
<dbReference type="RefSeq" id="WP_242003309.1">
    <property type="nucleotide sequence ID" value="NZ_JACIIY010000003.1"/>
</dbReference>
<evidence type="ECO:0000256" key="2">
    <source>
        <dbReference type="ARBA" id="ARBA00022475"/>
    </source>
</evidence>
<feature type="transmembrane region" description="Helical" evidence="7">
    <location>
        <begin position="23"/>
        <end position="41"/>
    </location>
</feature>
<evidence type="ECO:0000259" key="9">
    <source>
        <dbReference type="Pfam" id="PF13567"/>
    </source>
</evidence>
<feature type="domain" description="ComEC/Rec2-related protein" evidence="8">
    <location>
        <begin position="233"/>
        <end position="515"/>
    </location>
</feature>
<dbReference type="AlphaFoldDB" id="A0A562KGV5"/>
<accession>A0A562KGV5</accession>